<gene>
    <name evidence="2" type="ORF">AM588_10010206</name>
</gene>
<organism evidence="2 3">
    <name type="scientific">Phytophthora nicotianae</name>
    <name type="common">Potato buckeye rot agent</name>
    <name type="synonym">Phytophthora parasitica</name>
    <dbReference type="NCBI Taxonomy" id="4792"/>
    <lineage>
        <taxon>Eukaryota</taxon>
        <taxon>Sar</taxon>
        <taxon>Stramenopiles</taxon>
        <taxon>Oomycota</taxon>
        <taxon>Peronosporomycetes</taxon>
        <taxon>Peronosporales</taxon>
        <taxon>Peronosporaceae</taxon>
        <taxon>Phytophthora</taxon>
    </lineage>
</organism>
<protein>
    <submittedName>
        <fullName evidence="2">1-(5-phosphoribosyl)-5-imidazole-4-carboxamide isomerase</fullName>
    </submittedName>
</protein>
<dbReference type="AlphaFoldDB" id="A0A0W8DRF9"/>
<dbReference type="GO" id="GO:0016853">
    <property type="term" value="F:isomerase activity"/>
    <property type="evidence" value="ECO:0007669"/>
    <property type="project" value="UniProtKB-KW"/>
</dbReference>
<keyword evidence="1" id="KW-1133">Transmembrane helix</keyword>
<reference evidence="2 3" key="1">
    <citation type="submission" date="2015-11" db="EMBL/GenBank/DDBJ databases">
        <title>Genomes and virulence difference between two physiological races of Phytophthora nicotianae.</title>
        <authorList>
            <person name="Liu H."/>
            <person name="Ma X."/>
            <person name="Yu H."/>
            <person name="Fang D."/>
            <person name="Li Y."/>
            <person name="Wang X."/>
            <person name="Wang W."/>
            <person name="Dong Y."/>
            <person name="Xiao B."/>
        </authorList>
    </citation>
    <scope>NUCLEOTIDE SEQUENCE [LARGE SCALE GENOMIC DNA]</scope>
    <source>
        <strain evidence="3">race 1</strain>
    </source>
</reference>
<dbReference type="EMBL" id="LNFP01000057">
    <property type="protein sequence ID" value="KUF98709.1"/>
    <property type="molecule type" value="Genomic_DNA"/>
</dbReference>
<accession>A0A0W8DRF9</accession>
<feature type="transmembrane region" description="Helical" evidence="1">
    <location>
        <begin position="25"/>
        <end position="42"/>
    </location>
</feature>
<keyword evidence="1" id="KW-0812">Transmembrane</keyword>
<feature type="transmembrane region" description="Helical" evidence="1">
    <location>
        <begin position="79"/>
        <end position="99"/>
    </location>
</feature>
<keyword evidence="1" id="KW-0472">Membrane</keyword>
<evidence type="ECO:0000256" key="1">
    <source>
        <dbReference type="SAM" id="Phobius"/>
    </source>
</evidence>
<dbReference type="Proteomes" id="UP000054636">
    <property type="component" value="Unassembled WGS sequence"/>
</dbReference>
<evidence type="ECO:0000313" key="3">
    <source>
        <dbReference type="Proteomes" id="UP000054636"/>
    </source>
</evidence>
<proteinExistence type="predicted"/>
<evidence type="ECO:0000313" key="2">
    <source>
        <dbReference type="EMBL" id="KUF98709.1"/>
    </source>
</evidence>
<keyword evidence="2" id="KW-0413">Isomerase</keyword>
<comment type="caution">
    <text evidence="2">The sequence shown here is derived from an EMBL/GenBank/DDBJ whole genome shotgun (WGS) entry which is preliminary data.</text>
</comment>
<feature type="transmembrane region" description="Helical" evidence="1">
    <location>
        <begin position="114"/>
        <end position="134"/>
    </location>
</feature>
<sequence>MVGVARFLSAAIGGDDDADNVQGKWIGLAIVITSAVLSNLGVNVQKLSHVRTVVLGGIFGQIEAILRLPRALNENKYRLLPFMYATASGIFGSFSVLLAKTDLLNRAIMAGDTLSVFPMFQCFWIGVIGGVVFYEKYTRFSLFDWLCLPIALASDTLTATTKVIEMAIQLAIGMVLKVGGTTAMI</sequence>
<name>A0A0W8DRF9_PHYNI</name>